<comment type="caution">
    <text evidence="2">The sequence shown here is derived from an EMBL/GenBank/DDBJ whole genome shotgun (WGS) entry which is preliminary data.</text>
</comment>
<dbReference type="EMBL" id="JAMBEP010000002">
    <property type="protein sequence ID" value="MCL1635468.1"/>
    <property type="molecule type" value="Genomic_DNA"/>
</dbReference>
<keyword evidence="1" id="KW-0732">Signal</keyword>
<name>A0ABT0MLD0_9GAMM</name>
<proteinExistence type="predicted"/>
<keyword evidence="3" id="KW-1185">Reference proteome</keyword>
<dbReference type="RefSeq" id="WP_249475007.1">
    <property type="nucleotide sequence ID" value="NZ_JAMBEP010000002.1"/>
</dbReference>
<feature type="signal peptide" evidence="1">
    <location>
        <begin position="1"/>
        <end position="25"/>
    </location>
</feature>
<reference evidence="2 3" key="1">
    <citation type="submission" date="2022-05" db="EMBL/GenBank/DDBJ databases">
        <title>Luteimonas sp. SX5, whole genome shotgun sequencing project.</title>
        <authorList>
            <person name="Zhao G."/>
            <person name="Shen L."/>
        </authorList>
    </citation>
    <scope>NUCLEOTIDE SEQUENCE [LARGE SCALE GENOMIC DNA]</scope>
    <source>
        <strain evidence="2 3">SX5</strain>
    </source>
</reference>
<dbReference type="Proteomes" id="UP001431217">
    <property type="component" value="Unassembled WGS sequence"/>
</dbReference>
<evidence type="ECO:0000256" key="1">
    <source>
        <dbReference type="SAM" id="SignalP"/>
    </source>
</evidence>
<sequence length="221" mass="23441">MKHPKTLLCGAALSAALLFAPAAFAGPPLLCHPFDTAGAPSLDWGGRAWNEARRDYPLNNLVANTSVLLTPQTPVIARMETLRRAAIYASRDGQVARDLAVSLESRVARASTPEAKALALFDAGYYAETLQDIVRLQGYDMPSIGKVDTAALRAILAKGDGSARIGQALALRPNDPAMNFAAALVATADERKTDVASHTRIARAGVGRDRLVALNIGKITR</sequence>
<feature type="chain" id="PRO_5046662607" evidence="1">
    <location>
        <begin position="26"/>
        <end position="221"/>
    </location>
</feature>
<protein>
    <submittedName>
        <fullName evidence="2">Uncharacterized protein</fullName>
    </submittedName>
</protein>
<gene>
    <name evidence="2" type="ORF">M2650_12635</name>
</gene>
<evidence type="ECO:0000313" key="3">
    <source>
        <dbReference type="Proteomes" id="UP001431217"/>
    </source>
</evidence>
<organism evidence="2 3">
    <name type="scientific">Luteimonas galliterrae</name>
    <dbReference type="NCBI Taxonomy" id="2940486"/>
    <lineage>
        <taxon>Bacteria</taxon>
        <taxon>Pseudomonadati</taxon>
        <taxon>Pseudomonadota</taxon>
        <taxon>Gammaproteobacteria</taxon>
        <taxon>Lysobacterales</taxon>
        <taxon>Lysobacteraceae</taxon>
        <taxon>Luteimonas</taxon>
    </lineage>
</organism>
<evidence type="ECO:0000313" key="2">
    <source>
        <dbReference type="EMBL" id="MCL1635468.1"/>
    </source>
</evidence>
<accession>A0ABT0MLD0</accession>